<dbReference type="SMART" id="SM00220">
    <property type="entry name" value="S_TKc"/>
    <property type="match status" value="1"/>
</dbReference>
<sequence>MVLEAENKFDLRRYAVKRIKIKEKDAEMSVMQEVRALAELDHCARKYSKGYDENADRETPPPDYSDDEENEEDKNHDKEKDKDDDKDNDGGMVAKSLTAGIGTFFYMSPEQRGKNYTNKVDIFALGVIVFEMFHSFDSGSERVKMLEAARRLDFPEQFQVNHAQWCQTVHQMLSAKPDERPSAQQLLESDLLRSFESVRL</sequence>
<dbReference type="InterPro" id="IPR011009">
    <property type="entry name" value="Kinase-like_dom_sf"/>
</dbReference>
<name>A0A9D4ID99_DREPO</name>
<evidence type="ECO:0000313" key="8">
    <source>
        <dbReference type="Proteomes" id="UP000828390"/>
    </source>
</evidence>
<evidence type="ECO:0000256" key="2">
    <source>
        <dbReference type="ARBA" id="ARBA00022741"/>
    </source>
</evidence>
<dbReference type="GO" id="GO:0004672">
    <property type="term" value="F:protein kinase activity"/>
    <property type="evidence" value="ECO:0007669"/>
    <property type="project" value="InterPro"/>
</dbReference>
<protein>
    <recommendedName>
        <fullName evidence="6">Protein kinase domain-containing protein</fullName>
    </recommendedName>
</protein>
<keyword evidence="2" id="KW-0547">Nucleotide-binding</keyword>
<reference evidence="7" key="2">
    <citation type="submission" date="2020-11" db="EMBL/GenBank/DDBJ databases">
        <authorList>
            <person name="McCartney M.A."/>
            <person name="Auch B."/>
            <person name="Kono T."/>
            <person name="Mallez S."/>
            <person name="Becker A."/>
            <person name="Gohl D.M."/>
            <person name="Silverstein K.A.T."/>
            <person name="Koren S."/>
            <person name="Bechman K.B."/>
            <person name="Herman A."/>
            <person name="Abrahante J.E."/>
            <person name="Garbe J."/>
        </authorList>
    </citation>
    <scope>NUCLEOTIDE SEQUENCE</scope>
    <source>
        <strain evidence="7">Duluth1</strain>
        <tissue evidence="7">Whole animal</tissue>
    </source>
</reference>
<feature type="domain" description="Protein kinase" evidence="6">
    <location>
        <begin position="1"/>
        <end position="192"/>
    </location>
</feature>
<keyword evidence="4" id="KW-0067">ATP-binding</keyword>
<evidence type="ECO:0000256" key="5">
    <source>
        <dbReference type="SAM" id="MobiDB-lite"/>
    </source>
</evidence>
<organism evidence="7 8">
    <name type="scientific">Dreissena polymorpha</name>
    <name type="common">Zebra mussel</name>
    <name type="synonym">Mytilus polymorpha</name>
    <dbReference type="NCBI Taxonomy" id="45954"/>
    <lineage>
        <taxon>Eukaryota</taxon>
        <taxon>Metazoa</taxon>
        <taxon>Spiralia</taxon>
        <taxon>Lophotrochozoa</taxon>
        <taxon>Mollusca</taxon>
        <taxon>Bivalvia</taxon>
        <taxon>Autobranchia</taxon>
        <taxon>Heteroconchia</taxon>
        <taxon>Euheterodonta</taxon>
        <taxon>Imparidentia</taxon>
        <taxon>Neoheterodontei</taxon>
        <taxon>Myida</taxon>
        <taxon>Dreissenoidea</taxon>
        <taxon>Dreissenidae</taxon>
        <taxon>Dreissena</taxon>
    </lineage>
</organism>
<dbReference type="Gene3D" id="3.30.200.20">
    <property type="entry name" value="Phosphorylase Kinase, domain 1"/>
    <property type="match status" value="1"/>
</dbReference>
<evidence type="ECO:0000313" key="7">
    <source>
        <dbReference type="EMBL" id="KAH3768127.1"/>
    </source>
</evidence>
<keyword evidence="1" id="KW-0808">Transferase</keyword>
<feature type="region of interest" description="Disordered" evidence="5">
    <location>
        <begin position="48"/>
        <end position="93"/>
    </location>
</feature>
<accession>A0A9D4ID99</accession>
<dbReference type="PROSITE" id="PS50011">
    <property type="entry name" value="PROTEIN_KINASE_DOM"/>
    <property type="match status" value="1"/>
</dbReference>
<evidence type="ECO:0000256" key="1">
    <source>
        <dbReference type="ARBA" id="ARBA00022679"/>
    </source>
</evidence>
<dbReference type="GO" id="GO:0005634">
    <property type="term" value="C:nucleus"/>
    <property type="evidence" value="ECO:0007669"/>
    <property type="project" value="TreeGrafter"/>
</dbReference>
<dbReference type="SUPFAM" id="SSF56112">
    <property type="entry name" value="Protein kinase-like (PK-like)"/>
    <property type="match status" value="1"/>
</dbReference>
<evidence type="ECO:0000256" key="4">
    <source>
        <dbReference type="ARBA" id="ARBA00022840"/>
    </source>
</evidence>
<dbReference type="InterPro" id="IPR000719">
    <property type="entry name" value="Prot_kinase_dom"/>
</dbReference>
<dbReference type="Pfam" id="PF00069">
    <property type="entry name" value="Pkinase"/>
    <property type="match status" value="1"/>
</dbReference>
<keyword evidence="8" id="KW-1185">Reference proteome</keyword>
<proteinExistence type="predicted"/>
<dbReference type="PANTHER" id="PTHR11042">
    <property type="entry name" value="EUKARYOTIC TRANSLATION INITIATION FACTOR 2-ALPHA KINASE EIF2-ALPHA KINASE -RELATED"/>
    <property type="match status" value="1"/>
</dbReference>
<keyword evidence="3" id="KW-0418">Kinase</keyword>
<gene>
    <name evidence="7" type="ORF">DPMN_169339</name>
</gene>
<evidence type="ECO:0000259" key="6">
    <source>
        <dbReference type="PROSITE" id="PS50011"/>
    </source>
</evidence>
<dbReference type="GO" id="GO:0005524">
    <property type="term" value="F:ATP binding"/>
    <property type="evidence" value="ECO:0007669"/>
    <property type="project" value="UniProtKB-KW"/>
</dbReference>
<evidence type="ECO:0000256" key="3">
    <source>
        <dbReference type="ARBA" id="ARBA00022777"/>
    </source>
</evidence>
<dbReference type="GO" id="GO:0005737">
    <property type="term" value="C:cytoplasm"/>
    <property type="evidence" value="ECO:0007669"/>
    <property type="project" value="TreeGrafter"/>
</dbReference>
<dbReference type="Proteomes" id="UP000828390">
    <property type="component" value="Unassembled WGS sequence"/>
</dbReference>
<feature type="compositionally biased region" description="Basic and acidic residues" evidence="5">
    <location>
        <begin position="73"/>
        <end position="89"/>
    </location>
</feature>
<comment type="caution">
    <text evidence="7">The sequence shown here is derived from an EMBL/GenBank/DDBJ whole genome shotgun (WGS) entry which is preliminary data.</text>
</comment>
<dbReference type="InterPro" id="IPR050339">
    <property type="entry name" value="CC_SR_Kinase"/>
</dbReference>
<reference evidence="7" key="1">
    <citation type="journal article" date="2019" name="bioRxiv">
        <title>The Genome of the Zebra Mussel, Dreissena polymorpha: A Resource for Invasive Species Research.</title>
        <authorList>
            <person name="McCartney M.A."/>
            <person name="Auch B."/>
            <person name="Kono T."/>
            <person name="Mallez S."/>
            <person name="Zhang Y."/>
            <person name="Obille A."/>
            <person name="Becker A."/>
            <person name="Abrahante J.E."/>
            <person name="Garbe J."/>
            <person name="Badalamenti J.P."/>
            <person name="Herman A."/>
            <person name="Mangelson H."/>
            <person name="Liachko I."/>
            <person name="Sullivan S."/>
            <person name="Sone E.D."/>
            <person name="Koren S."/>
            <person name="Silverstein K.A.T."/>
            <person name="Beckman K.B."/>
            <person name="Gohl D.M."/>
        </authorList>
    </citation>
    <scope>NUCLEOTIDE SEQUENCE</scope>
    <source>
        <strain evidence="7">Duluth1</strain>
        <tissue evidence="7">Whole animal</tissue>
    </source>
</reference>
<dbReference type="Gene3D" id="1.10.510.10">
    <property type="entry name" value="Transferase(Phosphotransferase) domain 1"/>
    <property type="match status" value="1"/>
</dbReference>
<dbReference type="AlphaFoldDB" id="A0A9D4ID99"/>
<feature type="compositionally biased region" description="Basic and acidic residues" evidence="5">
    <location>
        <begin position="48"/>
        <end position="60"/>
    </location>
</feature>
<dbReference type="EMBL" id="JAIWYP010000009">
    <property type="protein sequence ID" value="KAH3768127.1"/>
    <property type="molecule type" value="Genomic_DNA"/>
</dbReference>